<sequence>MIKLLAVDMDGTCLDGRSRMTDRTLYALRKAAGKGVIIVPTTGRNLECIPHRLAAGILRKTGTSDDHANEGLFRYVISSNGARVTDIRERKTIFRASVPHEDAKSLLQKCRGKGLGIASHVRHRYLLQGRFLTAAGLAIYGKDAKGVYCVRDMEEFISQNNCQVEEFQFYFLAPGAKSKVRSVLNEYPALHAAYTPIYVEVYSKNASKGNALSALADHLGIRQEEIACIGDGENDLSMFVSSGVKIAMGNAVDKLKIQADHVVDTNSRDGAARAIEKYIL</sequence>
<organism evidence="1 2">
    <name type="scientific">Mediterraneibacter catenae</name>
    <dbReference type="NCBI Taxonomy" id="2594882"/>
    <lineage>
        <taxon>Bacteria</taxon>
        <taxon>Bacillati</taxon>
        <taxon>Bacillota</taxon>
        <taxon>Clostridia</taxon>
        <taxon>Lachnospirales</taxon>
        <taxon>Lachnospiraceae</taxon>
        <taxon>Mediterraneibacter</taxon>
    </lineage>
</organism>
<dbReference type="OrthoDB" id="9810101at2"/>
<dbReference type="GO" id="GO:0005829">
    <property type="term" value="C:cytosol"/>
    <property type="evidence" value="ECO:0007669"/>
    <property type="project" value="TreeGrafter"/>
</dbReference>
<gene>
    <name evidence="1" type="ORF">FNY66_06035</name>
</gene>
<dbReference type="AlphaFoldDB" id="A0A5M9I1Q7"/>
<accession>A0A5M9I1Q7</accession>
<dbReference type="SFLD" id="SFLDS00003">
    <property type="entry name" value="Haloacid_Dehalogenase"/>
    <property type="match status" value="1"/>
</dbReference>
<evidence type="ECO:0000313" key="1">
    <source>
        <dbReference type="EMBL" id="KAA8501726.1"/>
    </source>
</evidence>
<dbReference type="RefSeq" id="WP_150310577.1">
    <property type="nucleotide sequence ID" value="NZ_VMSO01000006.1"/>
</dbReference>
<proteinExistence type="predicted"/>
<reference evidence="1" key="1">
    <citation type="submission" date="2019-07" db="EMBL/GenBank/DDBJ databases">
        <authorList>
            <person name="Wongkuna S."/>
            <person name="Scaria J."/>
        </authorList>
    </citation>
    <scope>NUCLEOTIDE SEQUENCE [LARGE SCALE GENOMIC DNA]</scope>
    <source>
        <strain evidence="1">SW178</strain>
    </source>
</reference>
<name>A0A5M9I1Q7_9FIRM</name>
<dbReference type="Proteomes" id="UP000322025">
    <property type="component" value="Unassembled WGS sequence"/>
</dbReference>
<dbReference type="SFLD" id="SFLDG01140">
    <property type="entry name" value="C2.B:_Phosphomannomutase_and_P"/>
    <property type="match status" value="1"/>
</dbReference>
<dbReference type="SUPFAM" id="SSF56784">
    <property type="entry name" value="HAD-like"/>
    <property type="match status" value="1"/>
</dbReference>
<keyword evidence="2" id="KW-1185">Reference proteome</keyword>
<dbReference type="PANTHER" id="PTHR10000">
    <property type="entry name" value="PHOSPHOSERINE PHOSPHATASE"/>
    <property type="match status" value="1"/>
</dbReference>
<dbReference type="Gene3D" id="3.30.1240.10">
    <property type="match status" value="1"/>
</dbReference>
<comment type="caution">
    <text evidence="1">The sequence shown here is derived from an EMBL/GenBank/DDBJ whole genome shotgun (WGS) entry which is preliminary data.</text>
</comment>
<dbReference type="InterPro" id="IPR023214">
    <property type="entry name" value="HAD_sf"/>
</dbReference>
<dbReference type="Pfam" id="PF08282">
    <property type="entry name" value="Hydrolase_3"/>
    <property type="match status" value="1"/>
</dbReference>
<dbReference type="GO" id="GO:0016791">
    <property type="term" value="F:phosphatase activity"/>
    <property type="evidence" value="ECO:0007669"/>
    <property type="project" value="TreeGrafter"/>
</dbReference>
<dbReference type="PANTHER" id="PTHR10000:SF8">
    <property type="entry name" value="HAD SUPERFAMILY HYDROLASE-LIKE, TYPE 3"/>
    <property type="match status" value="1"/>
</dbReference>
<dbReference type="GO" id="GO:0000287">
    <property type="term" value="F:magnesium ion binding"/>
    <property type="evidence" value="ECO:0007669"/>
    <property type="project" value="TreeGrafter"/>
</dbReference>
<dbReference type="InterPro" id="IPR036412">
    <property type="entry name" value="HAD-like_sf"/>
</dbReference>
<evidence type="ECO:0000313" key="2">
    <source>
        <dbReference type="Proteomes" id="UP000322025"/>
    </source>
</evidence>
<dbReference type="EMBL" id="VMSO01000006">
    <property type="protein sequence ID" value="KAA8501726.1"/>
    <property type="molecule type" value="Genomic_DNA"/>
</dbReference>
<dbReference type="Gene3D" id="3.40.50.1000">
    <property type="entry name" value="HAD superfamily/HAD-like"/>
    <property type="match status" value="1"/>
</dbReference>
<protein>
    <submittedName>
        <fullName evidence="1">HAD family phosphatase</fullName>
    </submittedName>
</protein>